<evidence type="ECO:0000256" key="4">
    <source>
        <dbReference type="SAM" id="MobiDB-lite"/>
    </source>
</evidence>
<organism evidence="5 6">
    <name type="scientific">Pseudazoarcus pumilus</name>
    <dbReference type="NCBI Taxonomy" id="2067960"/>
    <lineage>
        <taxon>Bacteria</taxon>
        <taxon>Pseudomonadati</taxon>
        <taxon>Pseudomonadota</taxon>
        <taxon>Betaproteobacteria</taxon>
        <taxon>Rhodocyclales</taxon>
        <taxon>Zoogloeaceae</taxon>
        <taxon>Pseudazoarcus</taxon>
    </lineage>
</organism>
<keyword evidence="6" id="KW-1185">Reference proteome</keyword>
<name>A0A2I6S6B7_9RHOO</name>
<evidence type="ECO:0000256" key="2">
    <source>
        <dbReference type="PIRNR" id="PIRNR002094"/>
    </source>
</evidence>
<evidence type="ECO:0000256" key="1">
    <source>
        <dbReference type="ARBA" id="ARBA00022729"/>
    </source>
</evidence>
<feature type="region of interest" description="Disordered" evidence="4">
    <location>
        <begin position="1"/>
        <end position="20"/>
    </location>
</feature>
<sequence>MPSRATTCSASSSSSVRYSESALPSDIPEVQVKFKAIPVLFLVLLGAMPLAAAAQSKIGFVDSDRLMREAAPAVRAQQRLEKEFEQRDQDLQRIARELQTMQEELERNSLTMGETERREKERAFNDMSRDFQRKQREFREDLNQRRNEELAMVLDRANSAIKDVAEANDYDIILQEAVFASPDIDITDMVIEALANGR</sequence>
<keyword evidence="3" id="KW-0175">Coiled coil</keyword>
<dbReference type="KEGG" id="atw:C0099_07485"/>
<dbReference type="AlphaFoldDB" id="A0A2I6S6B7"/>
<dbReference type="InterPro" id="IPR005632">
    <property type="entry name" value="Chaperone_Skp"/>
</dbReference>
<evidence type="ECO:0008006" key="7">
    <source>
        <dbReference type="Google" id="ProtNLM"/>
    </source>
</evidence>
<dbReference type="GO" id="GO:0051082">
    <property type="term" value="F:unfolded protein binding"/>
    <property type="evidence" value="ECO:0007669"/>
    <property type="project" value="InterPro"/>
</dbReference>
<proteinExistence type="inferred from homology"/>
<evidence type="ECO:0000313" key="6">
    <source>
        <dbReference type="Proteomes" id="UP000242205"/>
    </source>
</evidence>
<dbReference type="GO" id="GO:0005829">
    <property type="term" value="C:cytosol"/>
    <property type="evidence" value="ECO:0007669"/>
    <property type="project" value="TreeGrafter"/>
</dbReference>
<dbReference type="SUPFAM" id="SSF111384">
    <property type="entry name" value="OmpH-like"/>
    <property type="match status" value="1"/>
</dbReference>
<protein>
    <recommendedName>
        <fullName evidence="7">OmpH family outer membrane protein</fullName>
    </recommendedName>
</protein>
<dbReference type="EMBL" id="CP025682">
    <property type="protein sequence ID" value="AUN94788.1"/>
    <property type="molecule type" value="Genomic_DNA"/>
</dbReference>
<gene>
    <name evidence="5" type="ORF">C0099_07485</name>
</gene>
<dbReference type="SMART" id="SM00935">
    <property type="entry name" value="OmpH"/>
    <property type="match status" value="1"/>
</dbReference>
<feature type="coiled-coil region" evidence="3">
    <location>
        <begin position="77"/>
        <end position="118"/>
    </location>
</feature>
<comment type="similarity">
    <text evidence="2">Belongs to the skp family.</text>
</comment>
<dbReference type="PANTHER" id="PTHR35089:SF1">
    <property type="entry name" value="CHAPERONE PROTEIN SKP"/>
    <property type="match status" value="1"/>
</dbReference>
<dbReference type="Gene3D" id="3.30.910.20">
    <property type="entry name" value="Skp domain"/>
    <property type="match status" value="1"/>
</dbReference>
<evidence type="ECO:0000256" key="3">
    <source>
        <dbReference type="SAM" id="Coils"/>
    </source>
</evidence>
<evidence type="ECO:0000313" key="5">
    <source>
        <dbReference type="EMBL" id="AUN94788.1"/>
    </source>
</evidence>
<dbReference type="Pfam" id="PF03938">
    <property type="entry name" value="OmpH"/>
    <property type="match status" value="1"/>
</dbReference>
<accession>A0A2I6S6B7</accession>
<dbReference type="PANTHER" id="PTHR35089">
    <property type="entry name" value="CHAPERONE PROTEIN SKP"/>
    <property type="match status" value="1"/>
</dbReference>
<dbReference type="OrthoDB" id="5294628at2"/>
<dbReference type="Proteomes" id="UP000242205">
    <property type="component" value="Chromosome"/>
</dbReference>
<dbReference type="PIRSF" id="PIRSF002094">
    <property type="entry name" value="OMP26_Skp"/>
    <property type="match status" value="1"/>
</dbReference>
<dbReference type="GO" id="GO:0050821">
    <property type="term" value="P:protein stabilization"/>
    <property type="evidence" value="ECO:0007669"/>
    <property type="project" value="TreeGrafter"/>
</dbReference>
<reference evidence="5 6" key="1">
    <citation type="submission" date="2018-01" db="EMBL/GenBank/DDBJ databases">
        <authorList>
            <person name="Fu G.-Y."/>
        </authorList>
    </citation>
    <scope>NUCLEOTIDE SEQUENCE [LARGE SCALE GENOMIC DNA]</scope>
    <source>
        <strain evidence="5 6">SY39</strain>
    </source>
</reference>
<keyword evidence="1" id="KW-0732">Signal</keyword>
<dbReference type="InterPro" id="IPR024930">
    <property type="entry name" value="Skp_dom_sf"/>
</dbReference>